<feature type="region of interest" description="Disordered" evidence="1">
    <location>
        <begin position="145"/>
        <end position="196"/>
    </location>
</feature>
<organism evidence="2 3">
    <name type="scientific">Protopolystoma xenopodis</name>
    <dbReference type="NCBI Taxonomy" id="117903"/>
    <lineage>
        <taxon>Eukaryota</taxon>
        <taxon>Metazoa</taxon>
        <taxon>Spiralia</taxon>
        <taxon>Lophotrochozoa</taxon>
        <taxon>Platyhelminthes</taxon>
        <taxon>Monogenea</taxon>
        <taxon>Polyopisthocotylea</taxon>
        <taxon>Polystomatidea</taxon>
        <taxon>Polystomatidae</taxon>
        <taxon>Protopolystoma</taxon>
    </lineage>
</organism>
<dbReference type="AlphaFoldDB" id="A0A3S5B7V1"/>
<protein>
    <submittedName>
        <fullName evidence="2">Uncharacterized protein</fullName>
    </submittedName>
</protein>
<feature type="region of interest" description="Disordered" evidence="1">
    <location>
        <begin position="1"/>
        <end position="35"/>
    </location>
</feature>
<dbReference type="Proteomes" id="UP000784294">
    <property type="component" value="Unassembled WGS sequence"/>
</dbReference>
<evidence type="ECO:0000313" key="2">
    <source>
        <dbReference type="EMBL" id="VEL36358.1"/>
    </source>
</evidence>
<accession>A0A3S5B7V1</accession>
<comment type="caution">
    <text evidence="2">The sequence shown here is derived from an EMBL/GenBank/DDBJ whole genome shotgun (WGS) entry which is preliminary data.</text>
</comment>
<feature type="compositionally biased region" description="Basic and acidic residues" evidence="1">
    <location>
        <begin position="174"/>
        <end position="185"/>
    </location>
</feature>
<proteinExistence type="predicted"/>
<dbReference type="EMBL" id="CAAALY010252040">
    <property type="protein sequence ID" value="VEL36358.1"/>
    <property type="molecule type" value="Genomic_DNA"/>
</dbReference>
<keyword evidence="3" id="KW-1185">Reference proteome</keyword>
<reference evidence="2" key="1">
    <citation type="submission" date="2018-11" db="EMBL/GenBank/DDBJ databases">
        <authorList>
            <consortium name="Pathogen Informatics"/>
        </authorList>
    </citation>
    <scope>NUCLEOTIDE SEQUENCE</scope>
</reference>
<sequence>MVTRSLGCSSGAKVRVQSKHTKGQRSRRDAPPGMGAGQIYLLTKVMASPGMWKTRITVQGRNFCQLAGLPKKKFDLAQSLNLPITATFALNVAQYMLFRNIARKPDFESGQGHYLLGIRKDYEIPYLSNLHLTGSFGNPLMKRSVSRTNGRAGPRGLPLCSLTSQRDEEEDKLVDDRHKEDRSPLDELDPNHTSPHLPNIHGLFDYLFINRDHH</sequence>
<evidence type="ECO:0000256" key="1">
    <source>
        <dbReference type="SAM" id="MobiDB-lite"/>
    </source>
</evidence>
<feature type="compositionally biased region" description="Basic residues" evidence="1">
    <location>
        <begin position="16"/>
        <end position="25"/>
    </location>
</feature>
<gene>
    <name evidence="2" type="ORF">PXEA_LOCUS29798</name>
</gene>
<evidence type="ECO:0000313" key="3">
    <source>
        <dbReference type="Proteomes" id="UP000784294"/>
    </source>
</evidence>
<name>A0A3S5B7V1_9PLAT</name>